<protein>
    <submittedName>
        <fullName evidence="1">Uncharacterized protein</fullName>
    </submittedName>
</protein>
<sequence>GMPEKFEHLKKRLFGKEKEFDVIDRWHTLMIHYGYIPYEEFLGMDAHLVDELIERINKLYEKQQLPAKRFGRGGKF</sequence>
<proteinExistence type="predicted"/>
<feature type="non-terminal residue" evidence="1">
    <location>
        <position position="1"/>
    </location>
</feature>
<name>A0A0F9NAP0_9ZZZZ</name>
<organism evidence="1">
    <name type="scientific">marine sediment metagenome</name>
    <dbReference type="NCBI Taxonomy" id="412755"/>
    <lineage>
        <taxon>unclassified sequences</taxon>
        <taxon>metagenomes</taxon>
        <taxon>ecological metagenomes</taxon>
    </lineage>
</organism>
<gene>
    <name evidence="1" type="ORF">LCGC14_1051000</name>
</gene>
<evidence type="ECO:0000313" key="1">
    <source>
        <dbReference type="EMBL" id="KKN09007.1"/>
    </source>
</evidence>
<accession>A0A0F9NAP0</accession>
<reference evidence="1" key="1">
    <citation type="journal article" date="2015" name="Nature">
        <title>Complex archaea that bridge the gap between prokaryotes and eukaryotes.</title>
        <authorList>
            <person name="Spang A."/>
            <person name="Saw J.H."/>
            <person name="Jorgensen S.L."/>
            <person name="Zaremba-Niedzwiedzka K."/>
            <person name="Martijn J."/>
            <person name="Lind A.E."/>
            <person name="van Eijk R."/>
            <person name="Schleper C."/>
            <person name="Guy L."/>
            <person name="Ettema T.J."/>
        </authorList>
    </citation>
    <scope>NUCLEOTIDE SEQUENCE</scope>
</reference>
<dbReference type="AlphaFoldDB" id="A0A0F9NAP0"/>
<dbReference type="EMBL" id="LAZR01004394">
    <property type="protein sequence ID" value="KKN09007.1"/>
    <property type="molecule type" value="Genomic_DNA"/>
</dbReference>
<comment type="caution">
    <text evidence="1">The sequence shown here is derived from an EMBL/GenBank/DDBJ whole genome shotgun (WGS) entry which is preliminary data.</text>
</comment>